<dbReference type="GO" id="GO:0005524">
    <property type="term" value="F:ATP binding"/>
    <property type="evidence" value="ECO:0007669"/>
    <property type="project" value="InterPro"/>
</dbReference>
<dbReference type="AlphaFoldDB" id="A0A1E3XF65"/>
<comment type="catalytic activity">
    <reaction evidence="2">
        <text>arsenite(in) + ATP + H2O = arsenite(out) + ADP + phosphate + H(+)</text>
        <dbReference type="Rhea" id="RHEA:11348"/>
        <dbReference type="ChEBI" id="CHEBI:15377"/>
        <dbReference type="ChEBI" id="CHEBI:15378"/>
        <dbReference type="ChEBI" id="CHEBI:29242"/>
        <dbReference type="ChEBI" id="CHEBI:30616"/>
        <dbReference type="ChEBI" id="CHEBI:43474"/>
        <dbReference type="ChEBI" id="CHEBI:456216"/>
        <dbReference type="EC" id="7.3.2.7"/>
    </reaction>
</comment>
<dbReference type="NCBIfam" id="TIGR00345">
    <property type="entry name" value="GET3_arsA_TRC40"/>
    <property type="match status" value="2"/>
</dbReference>
<dbReference type="EC" id="7.3.2.7" evidence="3"/>
<reference evidence="5 6" key="1">
    <citation type="submission" date="2016-07" db="EMBL/GenBank/DDBJ databases">
        <title>Draft genome of Scalindua rubra, obtained from a brine-seawater interface in the Red Sea, sheds light on salt adaptation in anammox bacteria.</title>
        <authorList>
            <person name="Speth D.R."/>
            <person name="Lagkouvardos I."/>
            <person name="Wang Y."/>
            <person name="Qian P.-Y."/>
            <person name="Dutilh B.E."/>
            <person name="Jetten M.S."/>
        </authorList>
    </citation>
    <scope>NUCLEOTIDE SEQUENCE [LARGE SCALE GENOMIC DNA]</scope>
    <source>
        <strain evidence="5">BSI-1</strain>
    </source>
</reference>
<evidence type="ECO:0000313" key="5">
    <source>
        <dbReference type="EMBL" id="ODS34273.1"/>
    </source>
</evidence>
<evidence type="ECO:0000313" key="6">
    <source>
        <dbReference type="Proteomes" id="UP000094056"/>
    </source>
</evidence>
<dbReference type="InterPro" id="IPR027417">
    <property type="entry name" value="P-loop_NTPase"/>
</dbReference>
<protein>
    <recommendedName>
        <fullName evidence="3">arsenite-transporting ATPase</fullName>
        <ecNumber evidence="3">7.3.2.7</ecNumber>
    </recommendedName>
</protein>
<dbReference type="GO" id="GO:0016887">
    <property type="term" value="F:ATP hydrolysis activity"/>
    <property type="evidence" value="ECO:0007669"/>
    <property type="project" value="InterPro"/>
</dbReference>
<dbReference type="Proteomes" id="UP000094056">
    <property type="component" value="Unassembled WGS sequence"/>
</dbReference>
<dbReference type="CDD" id="cd02035">
    <property type="entry name" value="ArsA"/>
    <property type="match status" value="2"/>
</dbReference>
<accession>A0A1E3XF65</accession>
<proteinExistence type="inferred from homology"/>
<feature type="domain" description="ArsA/GET3 Anion-transporting ATPase-like" evidence="4">
    <location>
        <begin position="303"/>
        <end position="604"/>
    </location>
</feature>
<feature type="domain" description="ArsA/GET3 Anion-transporting ATPase-like" evidence="4">
    <location>
        <begin position="3"/>
        <end position="268"/>
    </location>
</feature>
<comment type="caution">
    <text evidence="5">The sequence shown here is derived from an EMBL/GenBank/DDBJ whole genome shotgun (WGS) entry which is preliminary data.</text>
</comment>
<evidence type="ECO:0000256" key="1">
    <source>
        <dbReference type="ARBA" id="ARBA00011040"/>
    </source>
</evidence>
<dbReference type="PANTHER" id="PTHR10803:SF3">
    <property type="entry name" value="ATPASE GET3"/>
    <property type="match status" value="1"/>
</dbReference>
<dbReference type="EMBL" id="MAYW01000009">
    <property type="protein sequence ID" value="ODS34273.1"/>
    <property type="molecule type" value="Genomic_DNA"/>
</dbReference>
<evidence type="ECO:0000259" key="4">
    <source>
        <dbReference type="Pfam" id="PF02374"/>
    </source>
</evidence>
<gene>
    <name evidence="5" type="ORF">SCARUB_00532</name>
</gene>
<evidence type="ECO:0000256" key="2">
    <source>
        <dbReference type="ARBA" id="ARBA00052296"/>
    </source>
</evidence>
<name>A0A1E3XF65_9BACT</name>
<dbReference type="InterPro" id="IPR016300">
    <property type="entry name" value="ATPase_ArsA/GET3"/>
</dbReference>
<dbReference type="PANTHER" id="PTHR10803">
    <property type="entry name" value="ARSENICAL PUMP-DRIVING ATPASE ARSENITE-TRANSLOCATING ATPASE"/>
    <property type="match status" value="1"/>
</dbReference>
<dbReference type="GO" id="GO:0015446">
    <property type="term" value="F:ATPase-coupled arsenite transmembrane transporter activity"/>
    <property type="evidence" value="ECO:0007669"/>
    <property type="project" value="UniProtKB-EC"/>
</dbReference>
<sequence length="606" mass="69648">MASTDPAHSVGDSFNYRVGNTETLIEEVGNLWALEIDADKVGDEFKLENLKVMKKISDRGTYFDKEDIDGFFDLTIPGINEVMGVIRISDIIKQDKYDLVILDTAPTGHTLRLLSLPEEMERWIKLMDMMQSKHRFLMRTFGGRYMADDADSFLKESFNDVRRVRYILSNERLCEFVPVLIPEPMYIEETQRLVESLKSCGIAVNNIIVNRIAKSHGECPFCSSREDDQKEKLDTIEERFSDYNLYRMPLFPGEVCGLDGLREHADILFGRGYQYKRKSFGPVSFPELASKSQVSHILNKDLRVVIFGGKGGVGKTSIAAATALEIAGRHPQEKVLIFSTDPAHSLVDSFDVPIGDKVTPIPGFSNLFAYEIDAEKVMEEKRQGNRRRVQEAFEKMLGRGMDIVFDRDIMTELASINMPGFDEIMALTRITDFMKENRFDVYIVDSAPTGHLLKFLETPQLMRDWLKLIFRILIKYKRVVKLIEFGEEQVELSRNVRAVQKVLTDTEKTEFVAITIPEEMAVVETNRLLGSLKKLKIFCRHIVINMTIPPTNCPFCKEKQKQQRRYIKEIKKEKSSEYEVTEIRLFPHKIAGMKDLSEFSSVIYRN</sequence>
<organism evidence="5 6">
    <name type="scientific">Candidatus Scalindua rubra</name>
    <dbReference type="NCBI Taxonomy" id="1872076"/>
    <lineage>
        <taxon>Bacteria</taxon>
        <taxon>Pseudomonadati</taxon>
        <taxon>Planctomycetota</taxon>
        <taxon>Candidatus Brocadiia</taxon>
        <taxon>Candidatus Brocadiales</taxon>
        <taxon>Candidatus Scalinduaceae</taxon>
        <taxon>Candidatus Scalindua</taxon>
    </lineage>
</organism>
<dbReference type="PATRIC" id="fig|1872076.5.peg.609"/>
<dbReference type="Gene3D" id="3.40.50.300">
    <property type="entry name" value="P-loop containing nucleotide triphosphate hydrolases"/>
    <property type="match status" value="2"/>
</dbReference>
<dbReference type="InterPro" id="IPR025723">
    <property type="entry name" value="ArsA/GET3_ATPase-like"/>
</dbReference>
<comment type="similarity">
    <text evidence="1">Belongs to the arsA ATPase family.</text>
</comment>
<dbReference type="SUPFAM" id="SSF52540">
    <property type="entry name" value="P-loop containing nucleoside triphosphate hydrolases"/>
    <property type="match status" value="2"/>
</dbReference>
<evidence type="ECO:0000256" key="3">
    <source>
        <dbReference type="ARBA" id="ARBA00066752"/>
    </source>
</evidence>
<dbReference type="Pfam" id="PF02374">
    <property type="entry name" value="ArsA_ATPase"/>
    <property type="match status" value="2"/>
</dbReference>